<sequence length="84" mass="9176">MATKTRTTRTGRVIIELDGCSDYYGGAMVQGALICKVSLPADTDINESINELRALRAPDAGPNYIGAIREALPGVRVLEWRRVQ</sequence>
<proteinExistence type="predicted"/>
<dbReference type="RefSeq" id="WP_230438497.1">
    <property type="nucleotide sequence ID" value="NZ_CP087715.1"/>
</dbReference>
<comment type="caution">
    <text evidence="1">The sequence shown here is derived from an EMBL/GenBank/DDBJ whole genome shotgun (WGS) entry which is preliminary data.</text>
</comment>
<dbReference type="EMBL" id="JBHTLR010000007">
    <property type="protein sequence ID" value="MFD1216399.1"/>
    <property type="molecule type" value="Genomic_DNA"/>
</dbReference>
<evidence type="ECO:0000313" key="1">
    <source>
        <dbReference type="EMBL" id="MFD1216399.1"/>
    </source>
</evidence>
<reference evidence="2" key="1">
    <citation type="journal article" date="2019" name="Int. J. Syst. Evol. Microbiol.">
        <title>The Global Catalogue of Microorganisms (GCM) 10K type strain sequencing project: providing services to taxonomists for standard genome sequencing and annotation.</title>
        <authorList>
            <consortium name="The Broad Institute Genomics Platform"/>
            <consortium name="The Broad Institute Genome Sequencing Center for Infectious Disease"/>
            <person name="Wu L."/>
            <person name="Ma J."/>
        </authorList>
    </citation>
    <scope>NUCLEOTIDE SEQUENCE [LARGE SCALE GENOMIC DNA]</scope>
    <source>
        <strain evidence="2">CCUG 54356</strain>
    </source>
</reference>
<evidence type="ECO:0000313" key="2">
    <source>
        <dbReference type="Proteomes" id="UP001597264"/>
    </source>
</evidence>
<organism evidence="1 2">
    <name type="scientific">Microbulbifer celer</name>
    <dbReference type="NCBI Taxonomy" id="435905"/>
    <lineage>
        <taxon>Bacteria</taxon>
        <taxon>Pseudomonadati</taxon>
        <taxon>Pseudomonadota</taxon>
        <taxon>Gammaproteobacteria</taxon>
        <taxon>Cellvibrionales</taxon>
        <taxon>Microbulbiferaceae</taxon>
        <taxon>Microbulbifer</taxon>
    </lineage>
</organism>
<name>A0ABW3U7S4_9GAMM</name>
<protein>
    <submittedName>
        <fullName evidence="1">Uncharacterized protein</fullName>
    </submittedName>
</protein>
<dbReference type="Proteomes" id="UP001597264">
    <property type="component" value="Unassembled WGS sequence"/>
</dbReference>
<keyword evidence="2" id="KW-1185">Reference proteome</keyword>
<gene>
    <name evidence="1" type="ORF">ACFQ2X_07310</name>
</gene>
<accession>A0ABW3U7S4</accession>